<dbReference type="STRING" id="180163.SAMN02745174_02084"/>
<feature type="transmembrane region" description="Helical" evidence="1">
    <location>
        <begin position="12"/>
        <end position="30"/>
    </location>
</feature>
<keyword evidence="3" id="KW-1185">Reference proteome</keyword>
<dbReference type="EMBL" id="FUWX01000016">
    <property type="protein sequence ID" value="SJZ95860.1"/>
    <property type="molecule type" value="Genomic_DNA"/>
</dbReference>
<accession>A0A1T4PWB8</accession>
<dbReference type="RefSeq" id="WP_078694535.1">
    <property type="nucleotide sequence ID" value="NZ_FUWX01000016.1"/>
</dbReference>
<evidence type="ECO:0000313" key="2">
    <source>
        <dbReference type="EMBL" id="SJZ95860.1"/>
    </source>
</evidence>
<proteinExistence type="predicted"/>
<keyword evidence="1" id="KW-1133">Transmembrane helix</keyword>
<name>A0A1T4PWB8_9FUSO</name>
<sequence>MLVFIKNNLEILNFLTATFLLIVTIIYVFYTKKILESSILSSNPILGIELKNIIIFKKFEGIDRRQMSIDLILKNLGNSPIIDIYADGEITLNYEDIKGEKTIPQRFEAEFIPFIEIQNENKISLNFGTRFVKTLICDLEKNIKLNEIRIATNPSQESYSGPIFTINVFYKNNLNKTFMSSYSGRLDVNTLRNINEEFVFPGENENIELSILSIPRHKFSTKLITEKEMYSEIKRRDSKRILCGS</sequence>
<dbReference type="Proteomes" id="UP000191153">
    <property type="component" value="Unassembled WGS sequence"/>
</dbReference>
<evidence type="ECO:0000256" key="1">
    <source>
        <dbReference type="SAM" id="Phobius"/>
    </source>
</evidence>
<organism evidence="2 3">
    <name type="scientific">Cetobacterium ceti</name>
    <dbReference type="NCBI Taxonomy" id="180163"/>
    <lineage>
        <taxon>Bacteria</taxon>
        <taxon>Fusobacteriati</taxon>
        <taxon>Fusobacteriota</taxon>
        <taxon>Fusobacteriia</taxon>
        <taxon>Fusobacteriales</taxon>
        <taxon>Fusobacteriaceae</taxon>
        <taxon>Cetobacterium</taxon>
    </lineage>
</organism>
<keyword evidence="1" id="KW-0812">Transmembrane</keyword>
<reference evidence="2 3" key="1">
    <citation type="submission" date="2017-02" db="EMBL/GenBank/DDBJ databases">
        <authorList>
            <person name="Peterson S.W."/>
        </authorList>
    </citation>
    <scope>NUCLEOTIDE SEQUENCE [LARGE SCALE GENOMIC DNA]</scope>
    <source>
        <strain evidence="2 3">ATCC 700028</strain>
    </source>
</reference>
<evidence type="ECO:0000313" key="3">
    <source>
        <dbReference type="Proteomes" id="UP000191153"/>
    </source>
</evidence>
<dbReference type="AlphaFoldDB" id="A0A1T4PWB8"/>
<keyword evidence="1" id="KW-0472">Membrane</keyword>
<gene>
    <name evidence="2" type="ORF">SAMN02745174_02084</name>
</gene>
<protein>
    <submittedName>
        <fullName evidence="2">Uncharacterized protein</fullName>
    </submittedName>
</protein>